<keyword evidence="2" id="KW-0238">DNA-binding</keyword>
<evidence type="ECO:0000256" key="2">
    <source>
        <dbReference type="ARBA" id="ARBA00023125"/>
    </source>
</evidence>
<dbReference type="PANTHER" id="PTHR43537">
    <property type="entry name" value="TRANSCRIPTIONAL REGULATOR, GNTR FAMILY"/>
    <property type="match status" value="1"/>
</dbReference>
<dbReference type="InterPro" id="IPR000524">
    <property type="entry name" value="Tscrpt_reg_HTH_GntR"/>
</dbReference>
<dbReference type="InterPro" id="IPR036390">
    <property type="entry name" value="WH_DNA-bd_sf"/>
</dbReference>
<dbReference type="SUPFAM" id="SSF48008">
    <property type="entry name" value="GntR ligand-binding domain-like"/>
    <property type="match status" value="1"/>
</dbReference>
<evidence type="ECO:0000313" key="6">
    <source>
        <dbReference type="Proteomes" id="UP001164761"/>
    </source>
</evidence>
<accession>A0ABY6ZE23</accession>
<proteinExistence type="predicted"/>
<sequence>MGDSNVKQVNGMFNEVRPVRGFEDIVQQIQEAVVQGRLQVGDRLPSERELCAIFGVSRPTLREAIRSLEAAGVVEVLRGTYGGTFISEPKAEQVGQSLAALIRFRGATAVELAEFRTSFESETALWAAKRATEENKQTLFTIVERIRDSLENTSVPWSVFVDLDLSFHEEVARASQNQIRVAVMMAIYEVIRKNALVIGEIEDTNWRKQQYEELTAIATAIGDNNIRQAKRLMRDHVSRNSDAITGLAH</sequence>
<keyword evidence="3" id="KW-0804">Transcription</keyword>
<dbReference type="PRINTS" id="PR00035">
    <property type="entry name" value="HTHGNTR"/>
</dbReference>
<keyword evidence="1" id="KW-0805">Transcription regulation</keyword>
<dbReference type="Gene3D" id="1.10.10.10">
    <property type="entry name" value="Winged helix-like DNA-binding domain superfamily/Winged helix DNA-binding domain"/>
    <property type="match status" value="1"/>
</dbReference>
<dbReference type="Gene3D" id="1.20.120.530">
    <property type="entry name" value="GntR ligand-binding domain-like"/>
    <property type="match status" value="1"/>
</dbReference>
<dbReference type="InterPro" id="IPR008920">
    <property type="entry name" value="TF_FadR/GntR_C"/>
</dbReference>
<dbReference type="Pfam" id="PF00392">
    <property type="entry name" value="GntR"/>
    <property type="match status" value="1"/>
</dbReference>
<feature type="domain" description="HTH gntR-type" evidence="4">
    <location>
        <begin position="19"/>
        <end position="89"/>
    </location>
</feature>
<dbReference type="Proteomes" id="UP001164761">
    <property type="component" value="Chromosome"/>
</dbReference>
<dbReference type="SMART" id="SM00345">
    <property type="entry name" value="HTH_GNTR"/>
    <property type="match status" value="1"/>
</dbReference>
<gene>
    <name evidence="5" type="ORF">NZD89_19480</name>
</gene>
<dbReference type="RefSeq" id="WP_268004390.1">
    <property type="nucleotide sequence ID" value="NZ_BSUT01000001.1"/>
</dbReference>
<dbReference type="CDD" id="cd07377">
    <property type="entry name" value="WHTH_GntR"/>
    <property type="match status" value="1"/>
</dbReference>
<dbReference type="EMBL" id="CP104067">
    <property type="protein sequence ID" value="WAH40491.1"/>
    <property type="molecule type" value="Genomic_DNA"/>
</dbReference>
<evidence type="ECO:0000256" key="1">
    <source>
        <dbReference type="ARBA" id="ARBA00023015"/>
    </source>
</evidence>
<protein>
    <submittedName>
        <fullName evidence="5">FadR family transcriptional regulator</fullName>
    </submittedName>
</protein>
<dbReference type="Pfam" id="PF07729">
    <property type="entry name" value="FCD"/>
    <property type="match status" value="1"/>
</dbReference>
<organism evidence="5 6">
    <name type="scientific">Alicyclobacillus fastidiosus</name>
    <dbReference type="NCBI Taxonomy" id="392011"/>
    <lineage>
        <taxon>Bacteria</taxon>
        <taxon>Bacillati</taxon>
        <taxon>Bacillota</taxon>
        <taxon>Bacilli</taxon>
        <taxon>Bacillales</taxon>
        <taxon>Alicyclobacillaceae</taxon>
        <taxon>Alicyclobacillus</taxon>
    </lineage>
</organism>
<evidence type="ECO:0000256" key="3">
    <source>
        <dbReference type="ARBA" id="ARBA00023163"/>
    </source>
</evidence>
<dbReference type="SMART" id="SM00895">
    <property type="entry name" value="FCD"/>
    <property type="match status" value="1"/>
</dbReference>
<reference evidence="5" key="1">
    <citation type="submission" date="2022-08" db="EMBL/GenBank/DDBJ databases">
        <title>Alicyclobacillus fastidiosus DSM 17978, complete genome.</title>
        <authorList>
            <person name="Wang Q."/>
            <person name="Cai R."/>
            <person name="Wang Z."/>
        </authorList>
    </citation>
    <scope>NUCLEOTIDE SEQUENCE</scope>
    <source>
        <strain evidence="5">DSM 17978</strain>
    </source>
</reference>
<dbReference type="SUPFAM" id="SSF46785">
    <property type="entry name" value="Winged helix' DNA-binding domain"/>
    <property type="match status" value="1"/>
</dbReference>
<keyword evidence="6" id="KW-1185">Reference proteome</keyword>
<dbReference type="PANTHER" id="PTHR43537:SF5">
    <property type="entry name" value="UXU OPERON TRANSCRIPTIONAL REGULATOR"/>
    <property type="match status" value="1"/>
</dbReference>
<evidence type="ECO:0000313" key="5">
    <source>
        <dbReference type="EMBL" id="WAH40491.1"/>
    </source>
</evidence>
<dbReference type="InterPro" id="IPR011711">
    <property type="entry name" value="GntR_C"/>
</dbReference>
<dbReference type="PROSITE" id="PS50949">
    <property type="entry name" value="HTH_GNTR"/>
    <property type="match status" value="1"/>
</dbReference>
<name>A0ABY6ZE23_9BACL</name>
<evidence type="ECO:0000259" key="4">
    <source>
        <dbReference type="PROSITE" id="PS50949"/>
    </source>
</evidence>
<dbReference type="InterPro" id="IPR036388">
    <property type="entry name" value="WH-like_DNA-bd_sf"/>
</dbReference>